<sequence>MNELQNRRYASDYLTQVGTVTDILKKEYSEKLEMAIDVLFEAWQNGHWVYIMGNGGSASTATHLAADLNKTICSSPEDKGLKSLALVDNIPLVSALTNDWGWEDVYVNQLKTMYQPGGIGIAFSVHGGSGNDLAGKWSQNVMKGLQYIKDNGGKTIGFSGFDGGPMKDLATVGIVVPADSTPIVEGMHVVLHHLVVFGLKERIVQSKKM</sequence>
<evidence type="ECO:0000313" key="2">
    <source>
        <dbReference type="EMBL" id="OGH78473.1"/>
    </source>
</evidence>
<dbReference type="InterPro" id="IPR046348">
    <property type="entry name" value="SIS_dom_sf"/>
</dbReference>
<dbReference type="AlphaFoldDB" id="A0A1F6N486"/>
<proteinExistence type="predicted"/>
<dbReference type="Gene3D" id="3.40.50.10490">
    <property type="entry name" value="Glucose-6-phosphate isomerase like protein, domain 1"/>
    <property type="match status" value="1"/>
</dbReference>
<accession>A0A1F6N486</accession>
<feature type="domain" description="SIS" evidence="1">
    <location>
        <begin position="39"/>
        <end position="204"/>
    </location>
</feature>
<comment type="caution">
    <text evidence="2">The sequence shown here is derived from an EMBL/GenBank/DDBJ whole genome shotgun (WGS) entry which is preliminary data.</text>
</comment>
<dbReference type="InterPro" id="IPR001347">
    <property type="entry name" value="SIS_dom"/>
</dbReference>
<reference evidence="2 3" key="1">
    <citation type="journal article" date="2016" name="Nat. Commun.">
        <title>Thousands of microbial genomes shed light on interconnected biogeochemical processes in an aquifer system.</title>
        <authorList>
            <person name="Anantharaman K."/>
            <person name="Brown C.T."/>
            <person name="Hug L.A."/>
            <person name="Sharon I."/>
            <person name="Castelle C.J."/>
            <person name="Probst A.J."/>
            <person name="Thomas B.C."/>
            <person name="Singh A."/>
            <person name="Wilkins M.J."/>
            <person name="Karaoz U."/>
            <person name="Brodie E.L."/>
            <person name="Williams K.H."/>
            <person name="Hubbard S.S."/>
            <person name="Banfield J.F."/>
        </authorList>
    </citation>
    <scope>NUCLEOTIDE SEQUENCE [LARGE SCALE GENOMIC DNA]</scope>
</reference>
<name>A0A1F6N486_9BACT</name>
<protein>
    <recommendedName>
        <fullName evidence="1">SIS domain-containing protein</fullName>
    </recommendedName>
</protein>
<dbReference type="Proteomes" id="UP000177040">
    <property type="component" value="Unassembled WGS sequence"/>
</dbReference>
<evidence type="ECO:0000259" key="1">
    <source>
        <dbReference type="PROSITE" id="PS51464"/>
    </source>
</evidence>
<organism evidence="2 3">
    <name type="scientific">Candidatus Magasanikbacteria bacterium RIFCSPLOWO2_01_FULL_40_15</name>
    <dbReference type="NCBI Taxonomy" id="1798686"/>
    <lineage>
        <taxon>Bacteria</taxon>
        <taxon>Candidatus Magasanikiibacteriota</taxon>
    </lineage>
</organism>
<dbReference type="PANTHER" id="PTHR30390:SF8">
    <property type="entry name" value="SUGAR ISOMERASE (SIS)"/>
    <property type="match status" value="1"/>
</dbReference>
<evidence type="ECO:0000313" key="3">
    <source>
        <dbReference type="Proteomes" id="UP000177040"/>
    </source>
</evidence>
<dbReference type="EMBL" id="MFQH01000009">
    <property type="protein sequence ID" value="OGH78473.1"/>
    <property type="molecule type" value="Genomic_DNA"/>
</dbReference>
<dbReference type="InterPro" id="IPR050099">
    <property type="entry name" value="SIS_GmhA/DiaA_subfam"/>
</dbReference>
<dbReference type="PANTHER" id="PTHR30390">
    <property type="entry name" value="SEDOHEPTULOSE 7-PHOSPHATE ISOMERASE / DNAA INITIATOR-ASSOCIATING FACTOR FOR REPLICATION INITIATION"/>
    <property type="match status" value="1"/>
</dbReference>
<dbReference type="InterPro" id="IPR035461">
    <property type="entry name" value="GmhA/DiaA"/>
</dbReference>
<dbReference type="PROSITE" id="PS51464">
    <property type="entry name" value="SIS"/>
    <property type="match status" value="1"/>
</dbReference>
<gene>
    <name evidence="2" type="ORF">A2983_03075</name>
</gene>
<dbReference type="GO" id="GO:0097367">
    <property type="term" value="F:carbohydrate derivative binding"/>
    <property type="evidence" value="ECO:0007669"/>
    <property type="project" value="InterPro"/>
</dbReference>
<dbReference type="CDD" id="cd05006">
    <property type="entry name" value="SIS_GmhA"/>
    <property type="match status" value="1"/>
</dbReference>
<dbReference type="SUPFAM" id="SSF53697">
    <property type="entry name" value="SIS domain"/>
    <property type="match status" value="1"/>
</dbReference>
<dbReference type="Pfam" id="PF13580">
    <property type="entry name" value="SIS_2"/>
    <property type="match status" value="1"/>
</dbReference>
<dbReference type="GO" id="GO:1901135">
    <property type="term" value="P:carbohydrate derivative metabolic process"/>
    <property type="evidence" value="ECO:0007669"/>
    <property type="project" value="InterPro"/>
</dbReference>